<dbReference type="GO" id="GO:0005524">
    <property type="term" value="F:ATP binding"/>
    <property type="evidence" value="ECO:0007669"/>
    <property type="project" value="UniProtKB-KW"/>
</dbReference>
<dbReference type="PROSITE" id="PS01069">
    <property type="entry name" value="DAGK_PROKAR"/>
    <property type="match status" value="1"/>
</dbReference>
<evidence type="ECO:0000313" key="21">
    <source>
        <dbReference type="Proteomes" id="UP000265715"/>
    </source>
</evidence>
<keyword evidence="3" id="KW-1003">Cell membrane</keyword>
<evidence type="ECO:0000256" key="6">
    <source>
        <dbReference type="ARBA" id="ARBA00022692"/>
    </source>
</evidence>
<keyword evidence="8 20" id="KW-0418">Kinase</keyword>
<dbReference type="CDD" id="cd14265">
    <property type="entry name" value="UDPK_IM_like"/>
    <property type="match status" value="1"/>
</dbReference>
<evidence type="ECO:0000256" key="17">
    <source>
        <dbReference type="PIRSR" id="PIRSR600829-3"/>
    </source>
</evidence>
<dbReference type="InterPro" id="IPR036945">
    <property type="entry name" value="DAGK_sf"/>
</dbReference>
<keyword evidence="9 17" id="KW-0067">ATP-binding</keyword>
<dbReference type="AlphaFoldDB" id="A0A399EVS4"/>
<keyword evidence="21" id="KW-1185">Reference proteome</keyword>
<dbReference type="EMBL" id="QXDL01000047">
    <property type="protein sequence ID" value="RIH86331.1"/>
    <property type="molecule type" value="Genomic_DNA"/>
</dbReference>
<evidence type="ECO:0000256" key="9">
    <source>
        <dbReference type="ARBA" id="ARBA00022840"/>
    </source>
</evidence>
<keyword evidence="7 17" id="KW-0547">Nucleotide-binding</keyword>
<comment type="cofactor">
    <cofactor evidence="18">
        <name>Mg(2+)</name>
        <dbReference type="ChEBI" id="CHEBI:18420"/>
    </cofactor>
    <text evidence="18">Mn(2+), Zn(2+), Cd(2+) and Co(2+) support activity to lesser extents.</text>
</comment>
<protein>
    <submittedName>
        <fullName evidence="20">Undecaprenol kinase</fullName>
        <ecNumber evidence="20">2.7.1.66</ecNumber>
    </submittedName>
</protein>
<feature type="binding site" evidence="16">
    <location>
        <begin position="55"/>
        <end position="58"/>
    </location>
    <ligand>
        <name>substrate</name>
    </ligand>
</feature>
<reference evidence="20 21" key="1">
    <citation type="submission" date="2018-08" db="EMBL/GenBank/DDBJ databases">
        <title>Meiothermus terrae DSM 26712 genome sequencing project.</title>
        <authorList>
            <person name="Da Costa M.S."/>
            <person name="Albuquerque L."/>
            <person name="Raposo P."/>
            <person name="Froufe H.J.C."/>
            <person name="Barroso C.S."/>
            <person name="Egas C."/>
        </authorList>
    </citation>
    <scope>NUCLEOTIDE SEQUENCE [LARGE SCALE GENOMIC DNA]</scope>
    <source>
        <strain evidence="20 21">DSM 26712</strain>
    </source>
</reference>
<dbReference type="OrthoDB" id="33456at2"/>
<proteinExistence type="inferred from homology"/>
<evidence type="ECO:0000256" key="14">
    <source>
        <dbReference type="ARBA" id="ARBA00023264"/>
    </source>
</evidence>
<name>A0A399EVS4_9DEIN</name>
<comment type="subcellular location">
    <subcellularLocation>
        <location evidence="1">Cell membrane</location>
        <topology evidence="1">Multi-pass membrane protein</topology>
    </subcellularLocation>
</comment>
<dbReference type="GO" id="GO:0005886">
    <property type="term" value="C:plasma membrane"/>
    <property type="evidence" value="ECO:0007669"/>
    <property type="project" value="UniProtKB-SubCell"/>
</dbReference>
<accession>A0A399EVS4</accession>
<keyword evidence="18" id="KW-0460">Magnesium</keyword>
<evidence type="ECO:0000256" key="12">
    <source>
        <dbReference type="ARBA" id="ARBA00023136"/>
    </source>
</evidence>
<evidence type="ECO:0000256" key="10">
    <source>
        <dbReference type="ARBA" id="ARBA00022989"/>
    </source>
</evidence>
<dbReference type="GO" id="GO:0008654">
    <property type="term" value="P:phospholipid biosynthetic process"/>
    <property type="evidence" value="ECO:0007669"/>
    <property type="project" value="UniProtKB-KW"/>
</dbReference>
<dbReference type="GO" id="GO:0046872">
    <property type="term" value="F:metal ion binding"/>
    <property type="evidence" value="ECO:0007669"/>
    <property type="project" value="UniProtKB-KW"/>
</dbReference>
<feature type="transmembrane region" description="Helical" evidence="19">
    <location>
        <begin position="14"/>
        <end position="33"/>
    </location>
</feature>
<feature type="binding site" evidence="16">
    <location>
        <begin position="30"/>
        <end position="33"/>
    </location>
    <ligand>
        <name>substrate</name>
    </ligand>
</feature>
<organism evidence="20 21">
    <name type="scientific">Calidithermus terrae</name>
    <dbReference type="NCBI Taxonomy" id="1408545"/>
    <lineage>
        <taxon>Bacteria</taxon>
        <taxon>Thermotogati</taxon>
        <taxon>Deinococcota</taxon>
        <taxon>Deinococci</taxon>
        <taxon>Thermales</taxon>
        <taxon>Thermaceae</taxon>
        <taxon>Calidithermus</taxon>
    </lineage>
</organism>
<feature type="binding site" evidence="16">
    <location>
        <position position="74"/>
    </location>
    <ligand>
        <name>substrate</name>
    </ligand>
</feature>
<evidence type="ECO:0000256" key="5">
    <source>
        <dbReference type="ARBA" id="ARBA00022679"/>
    </source>
</evidence>
<feature type="binding site" evidence="17">
    <location>
        <begin position="99"/>
        <end position="100"/>
    </location>
    <ligand>
        <name>ATP</name>
        <dbReference type="ChEBI" id="CHEBI:30616"/>
    </ligand>
</feature>
<evidence type="ECO:0000256" key="1">
    <source>
        <dbReference type="ARBA" id="ARBA00004651"/>
    </source>
</evidence>
<evidence type="ECO:0000256" key="7">
    <source>
        <dbReference type="ARBA" id="ARBA00022741"/>
    </source>
</evidence>
<comment type="similarity">
    <text evidence="2">Belongs to the bacterial diacylglycerol kinase family.</text>
</comment>
<gene>
    <name evidence="20" type="primary">dgkA</name>
    <name evidence="20" type="ORF">Mterra_01477</name>
</gene>
<keyword evidence="11" id="KW-0443">Lipid metabolism</keyword>
<evidence type="ECO:0000256" key="2">
    <source>
        <dbReference type="ARBA" id="ARBA00005967"/>
    </source>
</evidence>
<dbReference type="PANTHER" id="PTHR34299:SF1">
    <property type="entry name" value="DIACYLGLYCEROL KINASE"/>
    <property type="match status" value="1"/>
</dbReference>
<evidence type="ECO:0000313" key="20">
    <source>
        <dbReference type="EMBL" id="RIH86331.1"/>
    </source>
</evidence>
<dbReference type="GO" id="GO:0036433">
    <property type="term" value="F:di-trans, poly-cis-undecaprenol kinase activity"/>
    <property type="evidence" value="ECO:0007669"/>
    <property type="project" value="UniProtKB-EC"/>
</dbReference>
<evidence type="ECO:0000256" key="13">
    <source>
        <dbReference type="ARBA" id="ARBA00023209"/>
    </source>
</evidence>
<keyword evidence="4" id="KW-0444">Lipid biosynthesis</keyword>
<dbReference type="EC" id="2.7.1.66" evidence="20"/>
<evidence type="ECO:0000256" key="3">
    <source>
        <dbReference type="ARBA" id="ARBA00022475"/>
    </source>
</evidence>
<dbReference type="PANTHER" id="PTHR34299">
    <property type="entry name" value="DIACYLGLYCEROL KINASE"/>
    <property type="match status" value="1"/>
</dbReference>
<evidence type="ECO:0000256" key="4">
    <source>
        <dbReference type="ARBA" id="ARBA00022516"/>
    </source>
</evidence>
<keyword evidence="14" id="KW-1208">Phospholipid metabolism</keyword>
<dbReference type="Gene3D" id="1.10.287.3610">
    <property type="match status" value="1"/>
</dbReference>
<dbReference type="Proteomes" id="UP000265715">
    <property type="component" value="Unassembled WGS sequence"/>
</dbReference>
<keyword evidence="12 19" id="KW-0472">Membrane</keyword>
<feature type="binding site" evidence="17">
    <location>
        <position position="81"/>
    </location>
    <ligand>
        <name>ATP</name>
        <dbReference type="ChEBI" id="CHEBI:30616"/>
    </ligand>
</feature>
<keyword evidence="5 20" id="KW-0808">Transferase</keyword>
<dbReference type="RefSeq" id="WP_119314612.1">
    <property type="nucleotide sequence ID" value="NZ_QXDL01000047.1"/>
</dbReference>
<evidence type="ECO:0000256" key="18">
    <source>
        <dbReference type="PIRSR" id="PIRSR600829-4"/>
    </source>
</evidence>
<keyword evidence="10 19" id="KW-1133">Transmembrane helix</keyword>
<feature type="transmembrane region" description="Helical" evidence="19">
    <location>
        <begin position="45"/>
        <end position="73"/>
    </location>
</feature>
<evidence type="ECO:0000256" key="15">
    <source>
        <dbReference type="PIRSR" id="PIRSR600829-1"/>
    </source>
</evidence>
<evidence type="ECO:0000256" key="8">
    <source>
        <dbReference type="ARBA" id="ARBA00022777"/>
    </source>
</evidence>
<feature type="binding site" evidence="18">
    <location>
        <position position="81"/>
    </location>
    <ligand>
        <name>a divalent metal cation</name>
        <dbReference type="ChEBI" id="CHEBI:60240"/>
    </ligand>
</feature>
<dbReference type="Pfam" id="PF01219">
    <property type="entry name" value="DAGK_prokar"/>
    <property type="match status" value="1"/>
</dbReference>
<dbReference type="InterPro" id="IPR033717">
    <property type="entry name" value="UDPK"/>
</dbReference>
<feature type="active site" description="Proton acceptor" evidence="15">
    <location>
        <position position="74"/>
    </location>
</feature>
<dbReference type="InterPro" id="IPR000829">
    <property type="entry name" value="DAGK"/>
</dbReference>
<feature type="transmembrane region" description="Helical" evidence="19">
    <location>
        <begin position="102"/>
        <end position="126"/>
    </location>
</feature>
<keyword evidence="6 19" id="KW-0812">Transmembrane</keyword>
<evidence type="ECO:0000256" key="16">
    <source>
        <dbReference type="PIRSR" id="PIRSR600829-2"/>
    </source>
</evidence>
<comment type="caution">
    <text evidence="20">The sequence shown here is derived from an EMBL/GenBank/DDBJ whole genome shotgun (WGS) entry which is preliminary data.</text>
</comment>
<evidence type="ECO:0000256" key="19">
    <source>
        <dbReference type="SAM" id="Phobius"/>
    </source>
</evidence>
<keyword evidence="13" id="KW-0594">Phospholipid biosynthesis</keyword>
<evidence type="ECO:0000256" key="11">
    <source>
        <dbReference type="ARBA" id="ARBA00023098"/>
    </source>
</evidence>
<keyword evidence="18" id="KW-0479">Metal-binding</keyword>
<sequence length="133" mass="13978">MGWVPPRPGTDPRALRGLRASFAFAFAGLRYAWKSQRNFRLECIAGGAALGLSLWLGVGLVEVLFLILVVLALELLNTALEAVVDLASPTFHPMAKAAKDTAAAAVLVSSVLSAAIGVVLFVPPLLRRLGLAS</sequence>